<proteinExistence type="predicted"/>
<organism evidence="2 3">
    <name type="scientific">Candidatus Syntropharchaeum caldarium</name>
    <dbReference type="NCBI Taxonomy" id="1838285"/>
    <lineage>
        <taxon>Archaea</taxon>
        <taxon>Methanobacteriati</taxon>
        <taxon>Methanobacteriota</taxon>
        <taxon>Stenosarchaea group</taxon>
        <taxon>Methanomicrobia</taxon>
        <taxon>Methanosarcinales</taxon>
        <taxon>ANME-2 cluster</taxon>
        <taxon>Candidatus Syntropharchaeum</taxon>
    </lineage>
</organism>
<dbReference type="EMBL" id="LYOS01000001">
    <property type="protein sequence ID" value="OFV68505.1"/>
    <property type="molecule type" value="Genomic_DNA"/>
</dbReference>
<protein>
    <submittedName>
        <fullName evidence="2">Uncharacterized protein</fullName>
    </submittedName>
</protein>
<evidence type="ECO:0000256" key="1">
    <source>
        <dbReference type="SAM" id="Phobius"/>
    </source>
</evidence>
<name>A0A1F2PBT7_9EURY</name>
<keyword evidence="1" id="KW-1133">Transmembrane helix</keyword>
<comment type="caution">
    <text evidence="2">The sequence shown here is derived from an EMBL/GenBank/DDBJ whole genome shotgun (WGS) entry which is preliminary data.</text>
</comment>
<evidence type="ECO:0000313" key="3">
    <source>
        <dbReference type="Proteomes" id="UP000186940"/>
    </source>
</evidence>
<keyword evidence="3" id="KW-1185">Reference proteome</keyword>
<dbReference type="Proteomes" id="UP000186940">
    <property type="component" value="Unassembled WGS sequence"/>
</dbReference>
<accession>A0A1F2PBT7</accession>
<feature type="transmembrane region" description="Helical" evidence="1">
    <location>
        <begin position="165"/>
        <end position="184"/>
    </location>
</feature>
<sequence length="208" mass="23000">MMSIDREENTCSSSVSLVVMNEPVEDENPEILETMDHLLVTGRNLVYLHLNSSKKCHVFLFDLYHRSFEFVGDADLHNSLHHLSNSSRLMGFLLPDSSSFNTSSVDLTTSLARESLTSFSSSGISDISAIFLPISSSSISCNLSEIAFNATAGQSTQSILDIRSFSLSGITTFIFAIPIAYGYIGHSFINSFSQMENSTFTVKQRRKI</sequence>
<evidence type="ECO:0000313" key="2">
    <source>
        <dbReference type="EMBL" id="OFV68505.1"/>
    </source>
</evidence>
<reference evidence="2" key="1">
    <citation type="submission" date="2016-05" db="EMBL/GenBank/DDBJ databases">
        <title>Microbial consortia oxidize butane by reversing methanogenesis.</title>
        <authorList>
            <person name="Laso-Perez R."/>
            <person name="Richter M."/>
            <person name="Wegener G."/>
            <person name="Musat F."/>
        </authorList>
    </citation>
    <scope>NUCLEOTIDE SEQUENCE [LARGE SCALE GENOMIC DNA]</scope>
    <source>
        <strain evidence="2">BOX2</strain>
    </source>
</reference>
<keyword evidence="1" id="KW-0472">Membrane</keyword>
<keyword evidence="1" id="KW-0812">Transmembrane</keyword>
<dbReference type="AlphaFoldDB" id="A0A1F2PBT7"/>
<dbReference type="STRING" id="1838285.SCAL_000181"/>
<gene>
    <name evidence="2" type="ORF">SCAL_000181</name>
</gene>